<comment type="caution">
    <text evidence="5">The sequence shown here is derived from an EMBL/GenBank/DDBJ whole genome shotgun (WGS) entry which is preliminary data.</text>
</comment>
<evidence type="ECO:0000256" key="1">
    <source>
        <dbReference type="ARBA" id="ARBA00010923"/>
    </source>
</evidence>
<dbReference type="Proteomes" id="UP001152876">
    <property type="component" value="Unassembled WGS sequence"/>
</dbReference>
<dbReference type="InterPro" id="IPR052021">
    <property type="entry name" value="Type-I_RS_S_subunit"/>
</dbReference>
<feature type="domain" description="Type I restriction modification DNA specificity" evidence="4">
    <location>
        <begin position="54"/>
        <end position="185"/>
    </location>
</feature>
<keyword evidence="3" id="KW-0238">DNA-binding</keyword>
<dbReference type="RefSeq" id="WP_068172022.1">
    <property type="nucleotide sequence ID" value="NZ_AOGK01000010.1"/>
</dbReference>
<dbReference type="InterPro" id="IPR044946">
    <property type="entry name" value="Restrct_endonuc_typeI_TRD_sf"/>
</dbReference>
<dbReference type="InterPro" id="IPR000055">
    <property type="entry name" value="Restrct_endonuc_typeI_TRD"/>
</dbReference>
<dbReference type="AlphaFoldDB" id="A0A9X4NX47"/>
<evidence type="ECO:0000259" key="4">
    <source>
        <dbReference type="Pfam" id="PF01420"/>
    </source>
</evidence>
<dbReference type="EMBL" id="AOGK01000010">
    <property type="protein sequence ID" value="MDG5976140.1"/>
    <property type="molecule type" value="Genomic_DNA"/>
</dbReference>
<dbReference type="GO" id="GO:0003677">
    <property type="term" value="F:DNA binding"/>
    <property type="evidence" value="ECO:0007669"/>
    <property type="project" value="UniProtKB-KW"/>
</dbReference>
<reference evidence="5" key="1">
    <citation type="submission" date="2013-01" db="EMBL/GenBank/DDBJ databases">
        <title>Genome draft of Hydrogenophaga taeniospiralis 2K1.</title>
        <authorList>
            <person name="Gomila M."/>
            <person name="Lalucat J."/>
        </authorList>
    </citation>
    <scope>NUCLEOTIDE SEQUENCE</scope>
    <source>
        <strain evidence="5">CCUG 15921</strain>
    </source>
</reference>
<feature type="domain" description="Type I restriction modification DNA specificity" evidence="4">
    <location>
        <begin position="244"/>
        <end position="411"/>
    </location>
</feature>
<sequence>MSGEKTMLVPKLRFPEFRGAKPWQTYSGDHLFDQVSDKNLKPGLPVLAITQEHGAIPRDMIDYHVSVSEKSIESYKVVQVGDFIISLRSFQGGIEYSQYHGICSPAYVILRRRAAGSDSYFKHYLKTDRFIQILTKNLEGLRDGKMISYKQFSELQIPIPAPEEQKRIADCLSSLDELIAVQGRTVEALKNHKKGLMQQLFPREGETQPRLRFPEFRDAEEWSITTVGGLVRAGCLFPPKDGNHGNIHPKSSDYVATGIPFIMASDLKGGLIDIEKCHFISKEQADTLQKGFAKEGDVLLSHKGTVGEVAVVRKINTPYLMLTPPVTYYRVKDHQKLSNEFLAQLFVADSFQANLVEASGGGTRAYIGITEQAKLRVQLPRDLEEQQRIARCLNSLDTFITAAAEELDKLKTHKTGLMQQLFPSSEAREA</sequence>
<dbReference type="Gene3D" id="1.10.287.1120">
    <property type="entry name" value="Bipartite methylase S protein"/>
    <property type="match status" value="1"/>
</dbReference>
<dbReference type="GO" id="GO:0009307">
    <property type="term" value="P:DNA restriction-modification system"/>
    <property type="evidence" value="ECO:0007669"/>
    <property type="project" value="UniProtKB-KW"/>
</dbReference>
<evidence type="ECO:0000256" key="2">
    <source>
        <dbReference type="ARBA" id="ARBA00022747"/>
    </source>
</evidence>
<proteinExistence type="inferred from homology"/>
<dbReference type="PANTHER" id="PTHR30408:SF12">
    <property type="entry name" value="TYPE I RESTRICTION ENZYME MJAVIII SPECIFICITY SUBUNIT"/>
    <property type="match status" value="1"/>
</dbReference>
<dbReference type="Pfam" id="PF01420">
    <property type="entry name" value="Methylase_S"/>
    <property type="match status" value="2"/>
</dbReference>
<evidence type="ECO:0000256" key="3">
    <source>
        <dbReference type="ARBA" id="ARBA00023125"/>
    </source>
</evidence>
<name>A0A9X4NX47_9BURK</name>
<dbReference type="SUPFAM" id="SSF116734">
    <property type="entry name" value="DNA methylase specificity domain"/>
    <property type="match status" value="2"/>
</dbReference>
<dbReference type="PANTHER" id="PTHR30408">
    <property type="entry name" value="TYPE-1 RESTRICTION ENZYME ECOKI SPECIFICITY PROTEIN"/>
    <property type="match status" value="1"/>
</dbReference>
<gene>
    <name evidence="5" type="ORF">H010_12819</name>
</gene>
<keyword evidence="2" id="KW-0680">Restriction system</keyword>
<keyword evidence="6" id="KW-1185">Reference proteome</keyword>
<organism evidence="5 6">
    <name type="scientific">Hydrogenophaga taeniospiralis CCUG 15921</name>
    <dbReference type="NCBI Taxonomy" id="1281780"/>
    <lineage>
        <taxon>Bacteria</taxon>
        <taxon>Pseudomonadati</taxon>
        <taxon>Pseudomonadota</taxon>
        <taxon>Betaproteobacteria</taxon>
        <taxon>Burkholderiales</taxon>
        <taxon>Comamonadaceae</taxon>
        <taxon>Hydrogenophaga</taxon>
    </lineage>
</organism>
<comment type="similarity">
    <text evidence="1">Belongs to the type-I restriction system S methylase family.</text>
</comment>
<evidence type="ECO:0000313" key="6">
    <source>
        <dbReference type="Proteomes" id="UP001152876"/>
    </source>
</evidence>
<dbReference type="Gene3D" id="3.90.220.20">
    <property type="entry name" value="DNA methylase specificity domains"/>
    <property type="match status" value="2"/>
</dbReference>
<protein>
    <submittedName>
        <fullName evidence="5">Restriction modification system DNA specificity domain-containing protein</fullName>
    </submittedName>
</protein>
<accession>A0A9X4NX47</accession>
<dbReference type="OrthoDB" id="5298944at2"/>
<evidence type="ECO:0000313" key="5">
    <source>
        <dbReference type="EMBL" id="MDG5976140.1"/>
    </source>
</evidence>